<dbReference type="PROSITE" id="PS51257">
    <property type="entry name" value="PROKAR_LIPOPROTEIN"/>
    <property type="match status" value="1"/>
</dbReference>
<sequence length="316" mass="35707">MTINLKLTLLTFSFFLFSCNGSVGNDNIPQVKSSVYNNEIGNLCWPTQLTKEGGRFIITDYKNNRFLIKDGTSWKSSSIGIHGAHSLAMDNNGNFVIDDTENNRIIITKHIDKPSNEEYIYSVNGKALNRPHAVEVSGNGYIYVIDSLRLIRISSDYKKIDELWFKAGDLGYARSLKIIDGILYVINSSSGNLIKITDFDKGDYKIISTSSHKINDGAGSYERTGPIINDVEKFNGWFYASNYFTSSWAKGTDAEKNKLIRWKTWDDFESGNFQDLSQLLPTGQLPYFMKNINGELLITTFNHENPCHNESALILE</sequence>
<proteinExistence type="predicted"/>
<dbReference type="Proteomes" id="UP000321126">
    <property type="component" value="Unassembled WGS sequence"/>
</dbReference>
<dbReference type="SUPFAM" id="SSF63825">
    <property type="entry name" value="YWTD domain"/>
    <property type="match status" value="1"/>
</dbReference>
<evidence type="ECO:0000313" key="1">
    <source>
        <dbReference type="EMBL" id="TXE21971.1"/>
    </source>
</evidence>
<dbReference type="RefSeq" id="WP_147882365.1">
    <property type="nucleotide sequence ID" value="NZ_VOUQ01000070.1"/>
</dbReference>
<dbReference type="InterPro" id="IPR011042">
    <property type="entry name" value="6-blade_b-propeller_TolB-like"/>
</dbReference>
<protein>
    <recommendedName>
        <fullName evidence="3">6-bladed beta-propeller</fullName>
    </recommendedName>
</protein>
<dbReference type="AlphaFoldDB" id="A0A5C7BD70"/>
<accession>A0A5C7BD70</accession>
<organism evidence="1 2">
    <name type="scientific">Serratia marcescens</name>
    <dbReference type="NCBI Taxonomy" id="615"/>
    <lineage>
        <taxon>Bacteria</taxon>
        <taxon>Pseudomonadati</taxon>
        <taxon>Pseudomonadota</taxon>
        <taxon>Gammaproteobacteria</taxon>
        <taxon>Enterobacterales</taxon>
        <taxon>Yersiniaceae</taxon>
        <taxon>Serratia</taxon>
    </lineage>
</organism>
<dbReference type="Gene3D" id="2.120.10.30">
    <property type="entry name" value="TolB, C-terminal domain"/>
    <property type="match status" value="1"/>
</dbReference>
<dbReference type="EMBL" id="VOUQ01000070">
    <property type="protein sequence ID" value="TXE21971.1"/>
    <property type="molecule type" value="Genomic_DNA"/>
</dbReference>
<reference evidence="1 2" key="1">
    <citation type="submission" date="2019-07" db="EMBL/GenBank/DDBJ databases">
        <title>Serratia strains were isolated from fresh produce.</title>
        <authorList>
            <person name="Cho G.-S."/>
            <person name="Stein M."/>
            <person name="Lee W."/>
            <person name="Suh S.H."/>
            <person name="Franz C.M.A.P."/>
        </authorList>
    </citation>
    <scope>NUCLEOTIDE SEQUENCE [LARGE SCALE GENOMIC DNA]</scope>
    <source>
        <strain evidence="1 2">S16</strain>
    </source>
</reference>
<evidence type="ECO:0000313" key="2">
    <source>
        <dbReference type="Proteomes" id="UP000321126"/>
    </source>
</evidence>
<evidence type="ECO:0008006" key="3">
    <source>
        <dbReference type="Google" id="ProtNLM"/>
    </source>
</evidence>
<name>A0A5C7BD70_SERMA</name>
<comment type="caution">
    <text evidence="1">The sequence shown here is derived from an EMBL/GenBank/DDBJ whole genome shotgun (WGS) entry which is preliminary data.</text>
</comment>
<gene>
    <name evidence="1" type="ORF">FOT62_25270</name>
</gene>